<reference evidence="2 3" key="2">
    <citation type="submission" date="2018-11" db="EMBL/GenBank/DDBJ databases">
        <authorList>
            <consortium name="Pathogen Informatics"/>
        </authorList>
    </citation>
    <scope>NUCLEOTIDE SEQUENCE [LARGE SCALE GENOMIC DNA]</scope>
    <source>
        <strain evidence="2 3">Egypt</strain>
    </source>
</reference>
<proteinExistence type="predicted"/>
<evidence type="ECO:0000256" key="1">
    <source>
        <dbReference type="SAM" id="SignalP"/>
    </source>
</evidence>
<organism evidence="4">
    <name type="scientific">Echinostoma caproni</name>
    <dbReference type="NCBI Taxonomy" id="27848"/>
    <lineage>
        <taxon>Eukaryota</taxon>
        <taxon>Metazoa</taxon>
        <taxon>Spiralia</taxon>
        <taxon>Lophotrochozoa</taxon>
        <taxon>Platyhelminthes</taxon>
        <taxon>Trematoda</taxon>
        <taxon>Digenea</taxon>
        <taxon>Plagiorchiida</taxon>
        <taxon>Echinostomata</taxon>
        <taxon>Echinostomatoidea</taxon>
        <taxon>Echinostomatidae</taxon>
        <taxon>Echinostoma</taxon>
    </lineage>
</organism>
<keyword evidence="3" id="KW-1185">Reference proteome</keyword>
<dbReference type="EMBL" id="UZAN01045608">
    <property type="protein sequence ID" value="VDP82917.1"/>
    <property type="molecule type" value="Genomic_DNA"/>
</dbReference>
<evidence type="ECO:0000313" key="2">
    <source>
        <dbReference type="EMBL" id="VDP82917.1"/>
    </source>
</evidence>
<feature type="signal peptide" evidence="1">
    <location>
        <begin position="1"/>
        <end position="18"/>
    </location>
</feature>
<evidence type="ECO:0000313" key="4">
    <source>
        <dbReference type="WBParaSite" id="ECPE_0000819201-mRNA-1"/>
    </source>
</evidence>
<sequence length="89" mass="9493">MPAVGVLKSSAFLRVAGCAVVSGQDIGSQCCNQHQWFEVTVSRGGDTGTGVGRSLRMAVEISLLSAVPCQKPVECIQQQQQHVTCRLTF</sequence>
<reference evidence="4" key="1">
    <citation type="submission" date="2016-06" db="UniProtKB">
        <authorList>
            <consortium name="WormBaseParasite"/>
        </authorList>
    </citation>
    <scope>IDENTIFICATION</scope>
</reference>
<protein>
    <submittedName>
        <fullName evidence="4">Secreted protein</fullName>
    </submittedName>
</protein>
<evidence type="ECO:0000313" key="3">
    <source>
        <dbReference type="Proteomes" id="UP000272942"/>
    </source>
</evidence>
<keyword evidence="1" id="KW-0732">Signal</keyword>
<accession>A0A183AMI5</accession>
<dbReference type="Proteomes" id="UP000272942">
    <property type="component" value="Unassembled WGS sequence"/>
</dbReference>
<dbReference type="AlphaFoldDB" id="A0A183AMI5"/>
<name>A0A183AMI5_9TREM</name>
<dbReference type="WBParaSite" id="ECPE_0000819201-mRNA-1">
    <property type="protein sequence ID" value="ECPE_0000819201-mRNA-1"/>
    <property type="gene ID" value="ECPE_0000819201"/>
</dbReference>
<feature type="chain" id="PRO_5043138134" evidence="1">
    <location>
        <begin position="19"/>
        <end position="89"/>
    </location>
</feature>
<gene>
    <name evidence="2" type="ORF">ECPE_LOCUS8170</name>
</gene>